<accession>A0A265N9E2</accession>
<sequence>MHACLSLPKDILQEDTVFEGIKLTKTKGKHGRGELVELAGKVCDISYCKTIDSLPKGVYCGICKRITIRFIFLNDYIPYGVNFNNK</sequence>
<evidence type="ECO:0000313" key="1">
    <source>
        <dbReference type="EMBL" id="OZU88613.1"/>
    </source>
</evidence>
<dbReference type="Proteomes" id="UP000216498">
    <property type="component" value="Unassembled WGS sequence"/>
</dbReference>
<protein>
    <submittedName>
        <fullName evidence="1">Uncharacterized protein</fullName>
    </submittedName>
</protein>
<proteinExistence type="predicted"/>
<keyword evidence="2" id="KW-1185">Reference proteome</keyword>
<organism evidence="1 2">
    <name type="scientific">Virgibacillus indicus</name>
    <dbReference type="NCBI Taxonomy" id="2024554"/>
    <lineage>
        <taxon>Bacteria</taxon>
        <taxon>Bacillati</taxon>
        <taxon>Bacillota</taxon>
        <taxon>Bacilli</taxon>
        <taxon>Bacillales</taxon>
        <taxon>Bacillaceae</taxon>
        <taxon>Virgibacillus</taxon>
    </lineage>
</organism>
<name>A0A265N9E2_9BACI</name>
<gene>
    <name evidence="1" type="ORF">CIL03_09945</name>
</gene>
<reference evidence="1 2" key="1">
    <citation type="submission" date="2017-08" db="EMBL/GenBank/DDBJ databases">
        <title>Virgibacillus indicus sp. nov. and Virgibacillus profoundi sp. nov, two moderately halophilic bacteria isolated from marine sediment by using the Microfluidic Streak Plate.</title>
        <authorList>
            <person name="Xu B."/>
            <person name="Hu B."/>
            <person name="Wang J."/>
            <person name="Zhu Y."/>
            <person name="Huang L."/>
            <person name="Du W."/>
            <person name="Huang Y."/>
        </authorList>
    </citation>
    <scope>NUCLEOTIDE SEQUENCE [LARGE SCALE GENOMIC DNA]</scope>
    <source>
        <strain evidence="1 2">IO3-P2-C2</strain>
    </source>
</reference>
<comment type="caution">
    <text evidence="1">The sequence shown here is derived from an EMBL/GenBank/DDBJ whole genome shotgun (WGS) entry which is preliminary data.</text>
</comment>
<dbReference type="AlphaFoldDB" id="A0A265N9E2"/>
<dbReference type="EMBL" id="NPMS01000004">
    <property type="protein sequence ID" value="OZU88613.1"/>
    <property type="molecule type" value="Genomic_DNA"/>
</dbReference>
<evidence type="ECO:0000313" key="2">
    <source>
        <dbReference type="Proteomes" id="UP000216498"/>
    </source>
</evidence>